<name>A0A9U8EE55_BIOGL</name>
<evidence type="ECO:0000256" key="1">
    <source>
        <dbReference type="ARBA" id="ARBA00004123"/>
    </source>
</evidence>
<evidence type="ECO:0000256" key="4">
    <source>
        <dbReference type="SAM" id="MobiDB-lite"/>
    </source>
</evidence>
<proteinExistence type="predicted"/>
<dbReference type="InterPro" id="IPR004875">
    <property type="entry name" value="DDE_SF_endonuclease_dom"/>
</dbReference>
<comment type="subcellular location">
    <subcellularLocation>
        <location evidence="1">Nucleus</location>
    </subcellularLocation>
</comment>
<evidence type="ECO:0000256" key="3">
    <source>
        <dbReference type="ARBA" id="ARBA00023242"/>
    </source>
</evidence>
<feature type="compositionally biased region" description="Acidic residues" evidence="4">
    <location>
        <begin position="460"/>
        <end position="469"/>
    </location>
</feature>
<evidence type="ECO:0000313" key="6">
    <source>
        <dbReference type="Proteomes" id="UP001165740"/>
    </source>
</evidence>
<keyword evidence="6" id="KW-1185">Reference proteome</keyword>
<dbReference type="InterPro" id="IPR050863">
    <property type="entry name" value="CenT-Element_Derived"/>
</dbReference>
<dbReference type="RefSeq" id="XP_013083810.2">
    <property type="nucleotide sequence ID" value="XM_013228356.2"/>
</dbReference>
<dbReference type="GeneID" id="106068854"/>
<dbReference type="GO" id="GO:0005634">
    <property type="term" value="C:nucleus"/>
    <property type="evidence" value="ECO:0007669"/>
    <property type="project" value="UniProtKB-SubCell"/>
</dbReference>
<dbReference type="PANTHER" id="PTHR19303">
    <property type="entry name" value="TRANSPOSON"/>
    <property type="match status" value="1"/>
</dbReference>
<dbReference type="PROSITE" id="PS51253">
    <property type="entry name" value="HTH_CENPB"/>
    <property type="match status" value="1"/>
</dbReference>
<accession>A0A9U8EE55</accession>
<dbReference type="InterPro" id="IPR007889">
    <property type="entry name" value="HTH_Psq"/>
</dbReference>
<protein>
    <submittedName>
        <fullName evidence="7">Uncharacterized protein LOC106068854</fullName>
    </submittedName>
</protein>
<reference evidence="7" key="1">
    <citation type="submission" date="2025-08" db="UniProtKB">
        <authorList>
            <consortium name="RefSeq"/>
        </authorList>
    </citation>
    <scope>IDENTIFICATION</scope>
</reference>
<evidence type="ECO:0000259" key="5">
    <source>
        <dbReference type="PROSITE" id="PS51253"/>
    </source>
</evidence>
<organism evidence="6 7">
    <name type="scientific">Biomphalaria glabrata</name>
    <name type="common">Bloodfluke planorb</name>
    <name type="synonym">Freshwater snail</name>
    <dbReference type="NCBI Taxonomy" id="6526"/>
    <lineage>
        <taxon>Eukaryota</taxon>
        <taxon>Metazoa</taxon>
        <taxon>Spiralia</taxon>
        <taxon>Lophotrochozoa</taxon>
        <taxon>Mollusca</taxon>
        <taxon>Gastropoda</taxon>
        <taxon>Heterobranchia</taxon>
        <taxon>Euthyneura</taxon>
        <taxon>Panpulmonata</taxon>
        <taxon>Hygrophila</taxon>
        <taxon>Lymnaeoidea</taxon>
        <taxon>Planorbidae</taxon>
        <taxon>Biomphalaria</taxon>
    </lineage>
</organism>
<dbReference type="InterPro" id="IPR006600">
    <property type="entry name" value="HTH_CenpB_DNA-bd_dom"/>
</dbReference>
<dbReference type="AlphaFoldDB" id="A0A9U8EE55"/>
<dbReference type="Pfam" id="PF03184">
    <property type="entry name" value="DDE_1"/>
    <property type="match status" value="1"/>
</dbReference>
<feature type="region of interest" description="Disordered" evidence="4">
    <location>
        <begin position="445"/>
        <end position="469"/>
    </location>
</feature>
<dbReference type="SUPFAM" id="SSF46689">
    <property type="entry name" value="Homeodomain-like"/>
    <property type="match status" value="1"/>
</dbReference>
<gene>
    <name evidence="7" type="primary">LOC106068854</name>
</gene>
<dbReference type="OrthoDB" id="10058523at2759"/>
<dbReference type="Pfam" id="PF05225">
    <property type="entry name" value="HTH_psq"/>
    <property type="match status" value="1"/>
</dbReference>
<sequence length="469" mass="52633">MPSKKNKGIRILHDIEVLNAAIVDIKFNNMSLRKASKFHNIPLTTLHDKIKGKQPLVPKRSLLTIGEEKRLARWLIEMAQRGFGKTRVEVRETARAIIAVRNKTIESQDLDKVPLPSTQWLNGFFSRHPEISSRTPMPLSKERAVVTPKAIEKWFMDFRQTIESIDPTIFTSPSRIFNADETGFGFDVKSRQVIACKGSKNVYNITANTKKQVTVLACCSAAGEYMPPLLIYPYKRVPKHNLLDAFPEALIQLSDKGWMTAAVFFTWLRDVFIPSTNHLTKPILLLVDGHASHTSLLETSTICHDNNIILYCLLPHASHIIQPLDQAFFSSVKSAWQKAVSKHISVTGAGVNLESFSGVLKTAWYKAATPEIASSSFRAAGIFPFNPDMIISSQKMWPSRSFSYDDAIVPDVSEAPSQCRPESTEPEYTEFDLNESSLNIYSLVPNVSETPSQQKSTEPESTEFDMNES</sequence>
<evidence type="ECO:0000256" key="2">
    <source>
        <dbReference type="ARBA" id="ARBA00023125"/>
    </source>
</evidence>
<keyword evidence="2" id="KW-0238">DNA-binding</keyword>
<feature type="compositionally biased region" description="Polar residues" evidence="4">
    <location>
        <begin position="445"/>
        <end position="456"/>
    </location>
</feature>
<dbReference type="KEGG" id="bgt:106068854"/>
<dbReference type="Proteomes" id="UP001165740">
    <property type="component" value="Chromosome 10"/>
</dbReference>
<dbReference type="GO" id="GO:0003677">
    <property type="term" value="F:DNA binding"/>
    <property type="evidence" value="ECO:0007669"/>
    <property type="project" value="UniProtKB-KW"/>
</dbReference>
<dbReference type="Gene3D" id="1.10.10.60">
    <property type="entry name" value="Homeodomain-like"/>
    <property type="match status" value="1"/>
</dbReference>
<dbReference type="OMA" id="CINATSX"/>
<feature type="domain" description="HTH CENPB-type" evidence="5">
    <location>
        <begin position="55"/>
        <end position="134"/>
    </location>
</feature>
<keyword evidence="3" id="KW-0539">Nucleus</keyword>
<dbReference type="PANTHER" id="PTHR19303:SF74">
    <property type="entry name" value="POGO TRANSPOSABLE ELEMENT WITH KRAB DOMAIN"/>
    <property type="match status" value="1"/>
</dbReference>
<dbReference type="InterPro" id="IPR009057">
    <property type="entry name" value="Homeodomain-like_sf"/>
</dbReference>
<evidence type="ECO:0000313" key="7">
    <source>
        <dbReference type="RefSeq" id="XP_013083810.2"/>
    </source>
</evidence>
<dbReference type="Pfam" id="PF03221">
    <property type="entry name" value="HTH_Tnp_Tc5"/>
    <property type="match status" value="1"/>
</dbReference>